<organism evidence="3 4">
    <name type="scientific">Circinella minor</name>
    <dbReference type="NCBI Taxonomy" id="1195481"/>
    <lineage>
        <taxon>Eukaryota</taxon>
        <taxon>Fungi</taxon>
        <taxon>Fungi incertae sedis</taxon>
        <taxon>Mucoromycota</taxon>
        <taxon>Mucoromycotina</taxon>
        <taxon>Mucoromycetes</taxon>
        <taxon>Mucorales</taxon>
        <taxon>Lichtheimiaceae</taxon>
        <taxon>Circinella</taxon>
    </lineage>
</organism>
<comment type="caution">
    <text evidence="3">The sequence shown here is derived from an EMBL/GenBank/DDBJ whole genome shotgun (WGS) entry which is preliminary data.</text>
</comment>
<evidence type="ECO:0000259" key="2">
    <source>
        <dbReference type="PROSITE" id="PS50181"/>
    </source>
</evidence>
<sequence length="796" mass="91296">MKEQIQTDVFLPNYSITNSSSNEASFEKVKNAISEFDYEKTINLALTAINTIKRTQLTIAYDHRVYGRIQQYKYEAAVQDIEKIIEYNPDLGTNYFKLANVLDLQGKQEKVYQVCDEALKKKKTSEKDSLYGQLVQLKNAANEKRTRRIDPLAVLPVKLDERIFTALTTKDLVTLMYISSLWRQRVLQCEAAWETVSDIPNHRPNALRVLPQVAKYIKKMTLCTEKTTIMSRYLEFIDDGVFTKIESLSLKVSYIKAKNMEMLLTSAFWKIRSTLTCLSLEVPNSANPVKLAAILFYCKNLKVLEFRACKGSLASALGDLELLGDSHKLLIDLRLSVPQMTGQSLKSLIHWCPNIRRLILDNTFFPDNVIDIILNDCTRLEILGYCHTRNDNNIFYLDDLNTNNNNDSSNNGSNKSSDIIKNNPTTITATSTTPHQSSDNNAVGQLRILSTTTRYIYYNTSGVPSNQLMQLLQKHQKSLERIYVNMAITNEQQVNGEPHPFIPYIDVDVLIFDRLEHLSYVADIYGVMEKLFLSSIESSHSSLKTFEAIDSFNIPAIVDTLIKIPPVQKLKFLFCDPKAKYNTFQYYFGDEDQQQQQDDVTAEQSMVQLFKSYASFCNNPHLSLSIGCDNSTRVLETVSFKRCKFITDNVLDALAEIKTLKVLKFEEIDTDDKITSQGFKSFLIKLGQNTKIAQLQLDQMNNVFKKYHGDDILRLIGKNMAYLEMLNLENLYHITYKGFEDMLNAIKGKKLRSLALIGWDEDSDFEDKIRHHIKKHDSPILFYIEYNDDMGFGLFD</sequence>
<dbReference type="SUPFAM" id="SSF48452">
    <property type="entry name" value="TPR-like"/>
    <property type="match status" value="1"/>
</dbReference>
<keyword evidence="4" id="KW-1185">Reference proteome</keyword>
<evidence type="ECO:0000313" key="4">
    <source>
        <dbReference type="Proteomes" id="UP000646827"/>
    </source>
</evidence>
<dbReference type="InterPro" id="IPR032675">
    <property type="entry name" value="LRR_dom_sf"/>
</dbReference>
<feature type="region of interest" description="Disordered" evidence="1">
    <location>
        <begin position="407"/>
        <end position="441"/>
    </location>
</feature>
<gene>
    <name evidence="3" type="ORF">INT45_004544</name>
</gene>
<dbReference type="AlphaFoldDB" id="A0A8H7S3M0"/>
<feature type="compositionally biased region" description="Low complexity" evidence="1">
    <location>
        <begin position="407"/>
        <end position="433"/>
    </location>
</feature>
<accession>A0A8H7S3M0</accession>
<dbReference type="InterPro" id="IPR036047">
    <property type="entry name" value="F-box-like_dom_sf"/>
</dbReference>
<dbReference type="SUPFAM" id="SSF81383">
    <property type="entry name" value="F-box domain"/>
    <property type="match status" value="1"/>
</dbReference>
<dbReference type="Gene3D" id="1.25.40.10">
    <property type="entry name" value="Tetratricopeptide repeat domain"/>
    <property type="match status" value="1"/>
</dbReference>
<dbReference type="InterPro" id="IPR011990">
    <property type="entry name" value="TPR-like_helical_dom_sf"/>
</dbReference>
<dbReference type="GO" id="GO:0031146">
    <property type="term" value="P:SCF-dependent proteasomal ubiquitin-dependent protein catabolic process"/>
    <property type="evidence" value="ECO:0007669"/>
    <property type="project" value="TreeGrafter"/>
</dbReference>
<dbReference type="Proteomes" id="UP000646827">
    <property type="component" value="Unassembled WGS sequence"/>
</dbReference>
<dbReference type="InterPro" id="IPR001810">
    <property type="entry name" value="F-box_dom"/>
</dbReference>
<dbReference type="PROSITE" id="PS50181">
    <property type="entry name" value="FBOX"/>
    <property type="match status" value="1"/>
</dbReference>
<dbReference type="EMBL" id="JAEPRB010000106">
    <property type="protein sequence ID" value="KAG2221550.1"/>
    <property type="molecule type" value="Genomic_DNA"/>
</dbReference>
<dbReference type="PANTHER" id="PTHR13318">
    <property type="entry name" value="PARTNER OF PAIRED, ISOFORM B-RELATED"/>
    <property type="match status" value="1"/>
</dbReference>
<protein>
    <recommendedName>
        <fullName evidence="2">F-box domain-containing protein</fullName>
    </recommendedName>
</protein>
<dbReference type="GO" id="GO:0019005">
    <property type="term" value="C:SCF ubiquitin ligase complex"/>
    <property type="evidence" value="ECO:0007669"/>
    <property type="project" value="TreeGrafter"/>
</dbReference>
<feature type="domain" description="F-box" evidence="2">
    <location>
        <begin position="149"/>
        <end position="196"/>
    </location>
</feature>
<dbReference type="Gene3D" id="3.80.10.10">
    <property type="entry name" value="Ribonuclease Inhibitor"/>
    <property type="match status" value="1"/>
</dbReference>
<dbReference type="OrthoDB" id="10331442at2759"/>
<proteinExistence type="predicted"/>
<reference evidence="3 4" key="1">
    <citation type="submission" date="2020-12" db="EMBL/GenBank/DDBJ databases">
        <title>Metabolic potential, ecology and presence of endohyphal bacteria is reflected in genomic diversity of Mucoromycotina.</title>
        <authorList>
            <person name="Muszewska A."/>
            <person name="Okrasinska A."/>
            <person name="Steczkiewicz K."/>
            <person name="Drgas O."/>
            <person name="Orlowska M."/>
            <person name="Perlinska-Lenart U."/>
            <person name="Aleksandrzak-Piekarczyk T."/>
            <person name="Szatraj K."/>
            <person name="Zielenkiewicz U."/>
            <person name="Pilsyk S."/>
            <person name="Malc E."/>
            <person name="Mieczkowski P."/>
            <person name="Kruszewska J.S."/>
            <person name="Biernat P."/>
            <person name="Pawlowska J."/>
        </authorList>
    </citation>
    <scope>NUCLEOTIDE SEQUENCE [LARGE SCALE GENOMIC DNA]</scope>
    <source>
        <strain evidence="3 4">CBS 142.35</strain>
    </source>
</reference>
<dbReference type="SUPFAM" id="SSF52047">
    <property type="entry name" value="RNI-like"/>
    <property type="match status" value="1"/>
</dbReference>
<evidence type="ECO:0000313" key="3">
    <source>
        <dbReference type="EMBL" id="KAG2221550.1"/>
    </source>
</evidence>
<name>A0A8H7S3M0_9FUNG</name>
<evidence type="ECO:0000256" key="1">
    <source>
        <dbReference type="SAM" id="MobiDB-lite"/>
    </source>
</evidence>